<dbReference type="Pfam" id="PF02811">
    <property type="entry name" value="PHP"/>
    <property type="match status" value="1"/>
</dbReference>
<dbReference type="SUPFAM" id="SSF89550">
    <property type="entry name" value="PHP domain-like"/>
    <property type="match status" value="1"/>
</dbReference>
<dbReference type="SMART" id="SM00481">
    <property type="entry name" value="POLIIIAc"/>
    <property type="match status" value="1"/>
</dbReference>
<dbReference type="InterPro" id="IPR016195">
    <property type="entry name" value="Pol/histidinol_Pase-like"/>
</dbReference>
<protein>
    <submittedName>
        <fullName evidence="2">Phosphotransferase</fullName>
    </submittedName>
</protein>
<dbReference type="Pfam" id="PF16392">
    <property type="entry name" value="DUF5001"/>
    <property type="match status" value="1"/>
</dbReference>
<accession>A0ABS0WTB8</accession>
<dbReference type="RefSeq" id="WP_198841888.1">
    <property type="nucleotide sequence ID" value="NZ_JAEHFJ010000006.1"/>
</dbReference>
<gene>
    <name evidence="2" type="ORF">JBL43_13220</name>
</gene>
<evidence type="ECO:0000313" key="3">
    <source>
        <dbReference type="Proteomes" id="UP000623301"/>
    </source>
</evidence>
<dbReference type="PANTHER" id="PTHR42924:SF3">
    <property type="entry name" value="POLYMERASE_HISTIDINOL PHOSPHATASE N-TERMINAL DOMAIN-CONTAINING PROTEIN"/>
    <property type="match status" value="1"/>
</dbReference>
<dbReference type="InterPro" id="IPR004013">
    <property type="entry name" value="PHP_dom"/>
</dbReference>
<dbReference type="InterPro" id="IPR032165">
    <property type="entry name" value="DUF5001"/>
</dbReference>
<name>A0ABS0WTB8_9FLAO</name>
<dbReference type="InterPro" id="IPR052018">
    <property type="entry name" value="PHP_domain"/>
</dbReference>
<evidence type="ECO:0000313" key="2">
    <source>
        <dbReference type="EMBL" id="MBJ2175207.1"/>
    </source>
</evidence>
<dbReference type="EMBL" id="JAEHFJ010000006">
    <property type="protein sequence ID" value="MBJ2175207.1"/>
    <property type="molecule type" value="Genomic_DNA"/>
</dbReference>
<dbReference type="InterPro" id="IPR003141">
    <property type="entry name" value="Pol/His_phosphatase_N"/>
</dbReference>
<comment type="caution">
    <text evidence="2">The sequence shown here is derived from an EMBL/GenBank/DDBJ whole genome shotgun (WGS) entry which is preliminary data.</text>
</comment>
<evidence type="ECO:0000259" key="1">
    <source>
        <dbReference type="SMART" id="SM00481"/>
    </source>
</evidence>
<dbReference type="Proteomes" id="UP000623301">
    <property type="component" value="Unassembled WGS sequence"/>
</dbReference>
<keyword evidence="3" id="KW-1185">Reference proteome</keyword>
<sequence>MKINIIVAFFSTLLVSVTCIAQELKRNNRLNIPDIPGYMTLKADFHLHTVFSDGHVWPTFRVREAQQNGLDVISLTEHIDYEGFPNELAYNRERAFEIAEAAAENTEVLVVRGVEISPRVPPYHHNALFLKNVDKIPYQYMKDTHNTFIMKDKIERSELLAPFLEAQRQGGFVFYNHPSYNWWDKKDTLLFTDFHQELLDKEILAGVEVSNSGRYNKIAHEFAEKYDLTIICNSDEHYDIASRYKDNHRPMTLVFAKEKTEAAVAEALRKKRTLAYFRDYLVGRFPEADAFFRASIEIIPEKGKGKNSPLLKVHIKNTTQIPYRVQLKTDYLIEDLPLGQLIIPANETKTIILNPIWKYPKIITLDFVVQNILVSPEEALKTTITVPID</sequence>
<feature type="domain" description="Polymerase/histidinol phosphatase N-terminal" evidence="1">
    <location>
        <begin position="43"/>
        <end position="120"/>
    </location>
</feature>
<proteinExistence type="predicted"/>
<dbReference type="Gene3D" id="3.20.20.140">
    <property type="entry name" value="Metal-dependent hydrolases"/>
    <property type="match status" value="1"/>
</dbReference>
<reference evidence="2 3" key="1">
    <citation type="submission" date="2020-12" db="EMBL/GenBank/DDBJ databases">
        <title>Aureibaculum luteum sp. nov. and Aureibaculum flavum sp. nov., novel members of the family Flavobacteriaceae isolated from Antarctic intertidal sediments.</title>
        <authorList>
            <person name="He X."/>
            <person name="Zhang X."/>
        </authorList>
    </citation>
    <scope>NUCLEOTIDE SEQUENCE [LARGE SCALE GENOMIC DNA]</scope>
    <source>
        <strain evidence="2 3">A20</strain>
    </source>
</reference>
<organism evidence="2 3">
    <name type="scientific">Aureibaculum flavum</name>
    <dbReference type="NCBI Taxonomy" id="2795986"/>
    <lineage>
        <taxon>Bacteria</taxon>
        <taxon>Pseudomonadati</taxon>
        <taxon>Bacteroidota</taxon>
        <taxon>Flavobacteriia</taxon>
        <taxon>Flavobacteriales</taxon>
        <taxon>Flavobacteriaceae</taxon>
        <taxon>Aureibaculum</taxon>
    </lineage>
</organism>
<dbReference type="PANTHER" id="PTHR42924">
    <property type="entry name" value="EXONUCLEASE"/>
    <property type="match status" value="1"/>
</dbReference>